<name>A0AAV9W7G5_9PEZI</name>
<sequence>MCAKITDLPTELAFLVASHLPLTDLFSLLLTCKALSPIAHRQLYSKLHFGVNRDTFERKGFRIHRPGAVDDGDDFHIRITSEKFNHLLRAINGKTRVPFANGAGWTTRVLVIHEHLFGLGLDRRNRARIEDVCAALGGLVRNGRMPMLREVFLDFQDVVSQSLEKLREPLEKRIESDPDCPISLGMRLRASSLNRELRPEYSLLRIMNLSILTHLDLQFSLRNTWTDGLHREASKIGILTQTGNCPPEIEHLTKTLSQTTRLRFLRLESQLKNPTSGDIFEFTPPRLEHVRMRNDNLPQYKFFQKALIKTELRRLQGVLLTLERLESLSLFGVIFHHSWFVVPPVNVKVLSYTGPFSEKWYRKFAKNPLVGVEDLTVEYFDKDCKSWETTGGSGLDLGEVKVGGLKRFRFKGYDGPEGWVDGLVGANGGLEVVRGDVNGEKMEAAGWRFYTRGGDEYWLRRGG</sequence>
<dbReference type="PROSITE" id="PS50181">
    <property type="entry name" value="FBOX"/>
    <property type="match status" value="1"/>
</dbReference>
<comment type="caution">
    <text evidence="2">The sequence shown here is derived from an EMBL/GenBank/DDBJ whole genome shotgun (WGS) entry which is preliminary data.</text>
</comment>
<dbReference type="Proteomes" id="UP001370758">
    <property type="component" value="Unassembled WGS sequence"/>
</dbReference>
<dbReference type="InterPro" id="IPR036047">
    <property type="entry name" value="F-box-like_dom_sf"/>
</dbReference>
<accession>A0AAV9W7G5</accession>
<dbReference type="Pfam" id="PF12937">
    <property type="entry name" value="F-box-like"/>
    <property type="match status" value="1"/>
</dbReference>
<gene>
    <name evidence="2" type="ORF">TWF481_008501</name>
</gene>
<proteinExistence type="predicted"/>
<organism evidence="2 3">
    <name type="scientific">Arthrobotrys musiformis</name>
    <dbReference type="NCBI Taxonomy" id="47236"/>
    <lineage>
        <taxon>Eukaryota</taxon>
        <taxon>Fungi</taxon>
        <taxon>Dikarya</taxon>
        <taxon>Ascomycota</taxon>
        <taxon>Pezizomycotina</taxon>
        <taxon>Orbiliomycetes</taxon>
        <taxon>Orbiliales</taxon>
        <taxon>Orbiliaceae</taxon>
        <taxon>Arthrobotrys</taxon>
    </lineage>
</organism>
<reference evidence="2 3" key="1">
    <citation type="submission" date="2023-08" db="EMBL/GenBank/DDBJ databases">
        <authorList>
            <person name="Palmer J.M."/>
        </authorList>
    </citation>
    <scope>NUCLEOTIDE SEQUENCE [LARGE SCALE GENOMIC DNA]</scope>
    <source>
        <strain evidence="2 3">TWF481</strain>
    </source>
</reference>
<evidence type="ECO:0000259" key="1">
    <source>
        <dbReference type="PROSITE" id="PS50181"/>
    </source>
</evidence>
<dbReference type="EMBL" id="JAVHJL010000005">
    <property type="protein sequence ID" value="KAK6503483.1"/>
    <property type="molecule type" value="Genomic_DNA"/>
</dbReference>
<dbReference type="AlphaFoldDB" id="A0AAV9W7G5"/>
<feature type="domain" description="F-box" evidence="1">
    <location>
        <begin position="2"/>
        <end position="47"/>
    </location>
</feature>
<evidence type="ECO:0000313" key="3">
    <source>
        <dbReference type="Proteomes" id="UP001370758"/>
    </source>
</evidence>
<dbReference type="InterPro" id="IPR001810">
    <property type="entry name" value="F-box_dom"/>
</dbReference>
<keyword evidence="3" id="KW-1185">Reference proteome</keyword>
<protein>
    <recommendedName>
        <fullName evidence="1">F-box domain-containing protein</fullName>
    </recommendedName>
</protein>
<evidence type="ECO:0000313" key="2">
    <source>
        <dbReference type="EMBL" id="KAK6503483.1"/>
    </source>
</evidence>
<dbReference type="SUPFAM" id="SSF81383">
    <property type="entry name" value="F-box domain"/>
    <property type="match status" value="1"/>
</dbReference>